<dbReference type="RefSeq" id="WP_072300885.1">
    <property type="nucleotide sequence ID" value="NZ_CAMIZA010000073.1"/>
</dbReference>
<dbReference type="InterPro" id="IPR014284">
    <property type="entry name" value="RNA_pol_sigma-70_dom"/>
</dbReference>
<evidence type="ECO:0000313" key="9">
    <source>
        <dbReference type="Proteomes" id="UP000183461"/>
    </source>
</evidence>
<evidence type="ECO:0000256" key="2">
    <source>
        <dbReference type="ARBA" id="ARBA00023015"/>
    </source>
</evidence>
<dbReference type="GO" id="GO:0016987">
    <property type="term" value="F:sigma factor activity"/>
    <property type="evidence" value="ECO:0007669"/>
    <property type="project" value="UniProtKB-KW"/>
</dbReference>
<reference evidence="9" key="1">
    <citation type="submission" date="2016-11" db="EMBL/GenBank/DDBJ databases">
        <authorList>
            <person name="Varghese N."/>
            <person name="Submissions S."/>
        </authorList>
    </citation>
    <scope>NUCLEOTIDE SEQUENCE [LARGE SCALE GENOMIC DNA]</scope>
    <source>
        <strain evidence="9">YL228</strain>
    </source>
</reference>
<dbReference type="InterPro" id="IPR013324">
    <property type="entry name" value="RNA_pol_sigma_r3/r4-like"/>
</dbReference>
<dbReference type="PANTHER" id="PTHR43133:SF8">
    <property type="entry name" value="RNA POLYMERASE SIGMA FACTOR HI_1459-RELATED"/>
    <property type="match status" value="1"/>
</dbReference>
<sequence>MENGISSYSRFLSGDKDAIDEVIRDYKDGLVYFLYSIIGDMGLAEEAAIDTFVKLYVEKPAFRGTGSFKTWLYTIGRNKAIDIKRKFSKFNSVSLDNAFDISDEENIEQKVIDDERRSDLRRLISNLKPEYSQILYLIFFEEFQNDEAAEIMKKNSKQIRDLLYRAKSALKKEIEKEGAVFYGL</sequence>
<evidence type="ECO:0000259" key="7">
    <source>
        <dbReference type="Pfam" id="PF08281"/>
    </source>
</evidence>
<dbReference type="EMBL" id="FPIP01000008">
    <property type="protein sequence ID" value="SFW45691.1"/>
    <property type="molecule type" value="Genomic_DNA"/>
</dbReference>
<dbReference type="PANTHER" id="PTHR43133">
    <property type="entry name" value="RNA POLYMERASE ECF-TYPE SIGMA FACTO"/>
    <property type="match status" value="1"/>
</dbReference>
<dbReference type="AlphaFoldDB" id="A0A1K1PE03"/>
<dbReference type="Pfam" id="PF08281">
    <property type="entry name" value="Sigma70_r4_2"/>
    <property type="match status" value="1"/>
</dbReference>
<gene>
    <name evidence="8" type="ORF">SAMN02910280_2684</name>
</gene>
<proteinExistence type="inferred from homology"/>
<evidence type="ECO:0000259" key="6">
    <source>
        <dbReference type="Pfam" id="PF04542"/>
    </source>
</evidence>
<feature type="domain" description="RNA polymerase sigma factor 70 region 4 type 2" evidence="7">
    <location>
        <begin position="119"/>
        <end position="170"/>
    </location>
</feature>
<comment type="similarity">
    <text evidence="1">Belongs to the sigma-70 factor family. ECF subfamily.</text>
</comment>
<dbReference type="Pfam" id="PF04542">
    <property type="entry name" value="Sigma70_r2"/>
    <property type="match status" value="1"/>
</dbReference>
<dbReference type="InterPro" id="IPR013249">
    <property type="entry name" value="RNA_pol_sigma70_r4_t2"/>
</dbReference>
<dbReference type="InterPro" id="IPR013325">
    <property type="entry name" value="RNA_pol_sigma_r2"/>
</dbReference>
<name>A0A1K1PE03_RUMFL</name>
<dbReference type="GO" id="GO:0003677">
    <property type="term" value="F:DNA binding"/>
    <property type="evidence" value="ECO:0007669"/>
    <property type="project" value="UniProtKB-KW"/>
</dbReference>
<dbReference type="Gene3D" id="1.10.10.10">
    <property type="entry name" value="Winged helix-like DNA-binding domain superfamily/Winged helix DNA-binding domain"/>
    <property type="match status" value="1"/>
</dbReference>
<accession>A0A1K1PE03</accession>
<keyword evidence="5" id="KW-0804">Transcription</keyword>
<evidence type="ECO:0000256" key="1">
    <source>
        <dbReference type="ARBA" id="ARBA00010641"/>
    </source>
</evidence>
<keyword evidence="4" id="KW-0238">DNA-binding</keyword>
<dbReference type="InterPro" id="IPR039425">
    <property type="entry name" value="RNA_pol_sigma-70-like"/>
</dbReference>
<dbReference type="GO" id="GO:0006352">
    <property type="term" value="P:DNA-templated transcription initiation"/>
    <property type="evidence" value="ECO:0007669"/>
    <property type="project" value="InterPro"/>
</dbReference>
<feature type="domain" description="RNA polymerase sigma-70 region 2" evidence="6">
    <location>
        <begin position="23"/>
        <end position="86"/>
    </location>
</feature>
<protein>
    <submittedName>
        <fullName evidence="8">RNA polymerase sigma-70 factor, ECF subfamily</fullName>
    </submittedName>
</protein>
<keyword evidence="2" id="KW-0805">Transcription regulation</keyword>
<dbReference type="SUPFAM" id="SSF88946">
    <property type="entry name" value="Sigma2 domain of RNA polymerase sigma factors"/>
    <property type="match status" value="1"/>
</dbReference>
<evidence type="ECO:0000256" key="3">
    <source>
        <dbReference type="ARBA" id="ARBA00023082"/>
    </source>
</evidence>
<dbReference type="InterPro" id="IPR036388">
    <property type="entry name" value="WH-like_DNA-bd_sf"/>
</dbReference>
<evidence type="ECO:0000256" key="5">
    <source>
        <dbReference type="ARBA" id="ARBA00023163"/>
    </source>
</evidence>
<organism evidence="8 9">
    <name type="scientific">Ruminococcus flavefaciens</name>
    <dbReference type="NCBI Taxonomy" id="1265"/>
    <lineage>
        <taxon>Bacteria</taxon>
        <taxon>Bacillati</taxon>
        <taxon>Bacillota</taxon>
        <taxon>Clostridia</taxon>
        <taxon>Eubacteriales</taxon>
        <taxon>Oscillospiraceae</taxon>
        <taxon>Ruminococcus</taxon>
    </lineage>
</organism>
<dbReference type="NCBIfam" id="TIGR02937">
    <property type="entry name" value="sigma70-ECF"/>
    <property type="match status" value="1"/>
</dbReference>
<evidence type="ECO:0000256" key="4">
    <source>
        <dbReference type="ARBA" id="ARBA00023125"/>
    </source>
</evidence>
<dbReference type="InterPro" id="IPR007627">
    <property type="entry name" value="RNA_pol_sigma70_r2"/>
</dbReference>
<dbReference type="Gene3D" id="1.10.1740.10">
    <property type="match status" value="1"/>
</dbReference>
<keyword evidence="3" id="KW-0731">Sigma factor</keyword>
<evidence type="ECO:0000313" key="8">
    <source>
        <dbReference type="EMBL" id="SFW45691.1"/>
    </source>
</evidence>
<dbReference type="SUPFAM" id="SSF88659">
    <property type="entry name" value="Sigma3 and sigma4 domains of RNA polymerase sigma factors"/>
    <property type="match status" value="1"/>
</dbReference>
<dbReference type="Proteomes" id="UP000183461">
    <property type="component" value="Unassembled WGS sequence"/>
</dbReference>